<sequence>MRRTSAVLLSATVVALGLPAAGQATAEADASACAVSTLPNPADGTATVTAMTGNTTFYGSVSPVGNGSGVVWRDGAIVDALAFNPVDANASGVLIGYRYTPDTRWSQPVGQRPGEEPVDIGSTQDAVHEINDAGTYVGSGTVGHWPYYFSIAFVGSADTWTGYALESSLDVPIAALAVDDNGDVLGRSDYDRDGVRTAAVWRDGASGAPQDLGPADELDPEDIDAGTVLVNRALHDDIALIDLASGDVTAVPGSTGYRGISLKNGTILANSADGYALFRDGTSTDLAPPAGSTITSAGALSSDGTTVGGQTRTSAGALVPTVWRCG</sequence>
<evidence type="ECO:0000256" key="1">
    <source>
        <dbReference type="SAM" id="SignalP"/>
    </source>
</evidence>
<organism evidence="2 3">
    <name type="scientific">Actinophytocola gossypii</name>
    <dbReference type="NCBI Taxonomy" id="2812003"/>
    <lineage>
        <taxon>Bacteria</taxon>
        <taxon>Bacillati</taxon>
        <taxon>Actinomycetota</taxon>
        <taxon>Actinomycetes</taxon>
        <taxon>Pseudonocardiales</taxon>
        <taxon>Pseudonocardiaceae</taxon>
    </lineage>
</organism>
<accession>A0ABT2J7R1</accession>
<dbReference type="RefSeq" id="WP_260191269.1">
    <property type="nucleotide sequence ID" value="NZ_JAFFZE010000010.1"/>
</dbReference>
<keyword evidence="1" id="KW-0732">Signal</keyword>
<gene>
    <name evidence="2" type="ORF">JT362_12245</name>
</gene>
<dbReference type="Proteomes" id="UP001156441">
    <property type="component" value="Unassembled WGS sequence"/>
</dbReference>
<proteinExistence type="predicted"/>
<evidence type="ECO:0000313" key="2">
    <source>
        <dbReference type="EMBL" id="MCT2583890.1"/>
    </source>
</evidence>
<feature type="signal peptide" evidence="1">
    <location>
        <begin position="1"/>
        <end position="26"/>
    </location>
</feature>
<protein>
    <submittedName>
        <fullName evidence="2">Uncharacterized protein</fullName>
    </submittedName>
</protein>
<keyword evidence="3" id="KW-1185">Reference proteome</keyword>
<reference evidence="2 3" key="1">
    <citation type="submission" date="2021-02" db="EMBL/GenBank/DDBJ databases">
        <title>Actinophytocola xerophila sp. nov., isolated from soil of cotton cropping field.</title>
        <authorList>
            <person name="Huang R."/>
            <person name="Chen X."/>
            <person name="Ge X."/>
            <person name="Liu W."/>
        </authorList>
    </citation>
    <scope>NUCLEOTIDE SEQUENCE [LARGE SCALE GENOMIC DNA]</scope>
    <source>
        <strain evidence="2 3">S1-96</strain>
    </source>
</reference>
<dbReference type="EMBL" id="JAFFZE010000010">
    <property type="protein sequence ID" value="MCT2583890.1"/>
    <property type="molecule type" value="Genomic_DNA"/>
</dbReference>
<comment type="caution">
    <text evidence="2">The sequence shown here is derived from an EMBL/GenBank/DDBJ whole genome shotgun (WGS) entry which is preliminary data.</text>
</comment>
<feature type="chain" id="PRO_5046035182" evidence="1">
    <location>
        <begin position="27"/>
        <end position="326"/>
    </location>
</feature>
<evidence type="ECO:0000313" key="3">
    <source>
        <dbReference type="Proteomes" id="UP001156441"/>
    </source>
</evidence>
<name>A0ABT2J7R1_9PSEU</name>